<evidence type="ECO:0000313" key="4">
    <source>
        <dbReference type="EnsemblPlants" id="QL11p016200:mrna:CDS:1"/>
    </source>
</evidence>
<dbReference type="Proteomes" id="UP000594261">
    <property type="component" value="Chromosome 11"/>
</dbReference>
<name>A0A7N2MWX9_QUELO</name>
<feature type="domain" description="Transcription factor MYC/MYB N-terminal" evidence="3">
    <location>
        <begin position="80"/>
        <end position="137"/>
    </location>
</feature>
<evidence type="ECO:0000256" key="1">
    <source>
        <dbReference type="ARBA" id="ARBA00023015"/>
    </source>
</evidence>
<organism evidence="4 5">
    <name type="scientific">Quercus lobata</name>
    <name type="common">Valley oak</name>
    <dbReference type="NCBI Taxonomy" id="97700"/>
    <lineage>
        <taxon>Eukaryota</taxon>
        <taxon>Viridiplantae</taxon>
        <taxon>Streptophyta</taxon>
        <taxon>Embryophyta</taxon>
        <taxon>Tracheophyta</taxon>
        <taxon>Spermatophyta</taxon>
        <taxon>Magnoliopsida</taxon>
        <taxon>eudicotyledons</taxon>
        <taxon>Gunneridae</taxon>
        <taxon>Pentapetalae</taxon>
        <taxon>rosids</taxon>
        <taxon>fabids</taxon>
        <taxon>Fagales</taxon>
        <taxon>Fagaceae</taxon>
        <taxon>Quercus</taxon>
    </lineage>
</organism>
<dbReference type="EMBL" id="LRBV02000011">
    <property type="status" value="NOT_ANNOTATED_CDS"/>
    <property type="molecule type" value="Genomic_DNA"/>
</dbReference>
<proteinExistence type="predicted"/>
<dbReference type="InterPro" id="IPR025610">
    <property type="entry name" value="MYC/MYB_N"/>
</dbReference>
<reference evidence="4 5" key="1">
    <citation type="journal article" date="2016" name="G3 (Bethesda)">
        <title>First Draft Assembly and Annotation of the Genome of a California Endemic Oak Quercus lobata Nee (Fagaceae).</title>
        <authorList>
            <person name="Sork V.L."/>
            <person name="Fitz-Gibbon S.T."/>
            <person name="Puiu D."/>
            <person name="Crepeau M."/>
            <person name="Gugger P.F."/>
            <person name="Sherman R."/>
            <person name="Stevens K."/>
            <person name="Langley C.H."/>
            <person name="Pellegrini M."/>
            <person name="Salzberg S.L."/>
        </authorList>
    </citation>
    <scope>NUCLEOTIDE SEQUENCE [LARGE SCALE GENOMIC DNA]</scope>
    <source>
        <strain evidence="4 5">cv. SW786</strain>
    </source>
</reference>
<reference evidence="4" key="2">
    <citation type="submission" date="2021-01" db="UniProtKB">
        <authorList>
            <consortium name="EnsemblPlants"/>
        </authorList>
    </citation>
    <scope>IDENTIFICATION</scope>
</reference>
<keyword evidence="1" id="KW-0805">Transcription regulation</keyword>
<keyword evidence="5" id="KW-1185">Reference proteome</keyword>
<evidence type="ECO:0000259" key="3">
    <source>
        <dbReference type="Pfam" id="PF14215"/>
    </source>
</evidence>
<dbReference type="Gramene" id="QL11p016200:mrna">
    <property type="protein sequence ID" value="QL11p016200:mrna:CDS:1"/>
    <property type="gene ID" value="QL11p016200"/>
</dbReference>
<evidence type="ECO:0000256" key="2">
    <source>
        <dbReference type="ARBA" id="ARBA00023163"/>
    </source>
</evidence>
<dbReference type="InParanoid" id="A0A7N2MWX9"/>
<dbReference type="AlphaFoldDB" id="A0A7N2MWX9"/>
<dbReference type="Pfam" id="PF14215">
    <property type="entry name" value="bHLH-MYC_N"/>
    <property type="match status" value="1"/>
</dbReference>
<protein>
    <recommendedName>
        <fullName evidence="3">Transcription factor MYC/MYB N-terminal domain-containing protein</fullName>
    </recommendedName>
</protein>
<accession>A0A7N2MWX9</accession>
<keyword evidence="2" id="KW-0804">Transcription</keyword>
<evidence type="ECO:0000313" key="5">
    <source>
        <dbReference type="Proteomes" id="UP000594261"/>
    </source>
</evidence>
<sequence>MRKKKIFPLQVEAAFNQARRERWTYAIYWESDGLSNSSLGHTLSPVKGFYNMDDFKFKDKAVSFFQLRESWPDNLTFGSVLCQVFSTSIPIWRAGEDPLASSMYYRPRQGHEYGLQTMSWIRLADGVMEFGSTELIHGD</sequence>
<dbReference type="EnsemblPlants" id="QL11p016200:mrna">
    <property type="protein sequence ID" value="QL11p016200:mrna:CDS:1"/>
    <property type="gene ID" value="QL11p016200"/>
</dbReference>